<dbReference type="Proteomes" id="UP000006160">
    <property type="component" value="Unassembled WGS sequence"/>
</dbReference>
<sequence length="101" mass="12243">MSLVFIRLVKGAIRILRDELKKKILNNYIREDQKDSIKNKALNMNRYIEKEIEIMKKNKQGLEKLKHKRFLLLNEYNYLLNKVKDDSIFINIKNKNHIIKD</sequence>
<gene>
    <name evidence="1" type="ORF">CLG_B0582</name>
</gene>
<proteinExistence type="predicted"/>
<dbReference type="EMBL" id="ACSJ01000007">
    <property type="protein sequence ID" value="EES91529.1"/>
    <property type="molecule type" value="Genomic_DNA"/>
</dbReference>
<protein>
    <submittedName>
        <fullName evidence="1">Uncharacterized protein</fullName>
    </submittedName>
</protein>
<organism evidence="1 2">
    <name type="scientific">Clostridium botulinum D str. 1873</name>
    <dbReference type="NCBI Taxonomy" id="592027"/>
    <lineage>
        <taxon>Bacteria</taxon>
        <taxon>Bacillati</taxon>
        <taxon>Bacillota</taxon>
        <taxon>Clostridia</taxon>
        <taxon>Eubacteriales</taxon>
        <taxon>Clostridiaceae</taxon>
        <taxon>Clostridium</taxon>
    </lineage>
</organism>
<comment type="caution">
    <text evidence="1">The sequence shown here is derived from an EMBL/GenBank/DDBJ whole genome shotgun (WGS) entry which is preliminary data.</text>
</comment>
<name>A0A9P2G7V8_CLOBO</name>
<reference evidence="1 2" key="1">
    <citation type="submission" date="2009-10" db="EMBL/GenBank/DDBJ databases">
        <authorList>
            <person name="Shrivastava S."/>
            <person name="Brinkac L.B."/>
            <person name="Brown J.L."/>
            <person name="Bruce D.B."/>
            <person name="Detter C."/>
            <person name="Green L.D."/>
            <person name="Munk C.A."/>
            <person name="Rogers Y.C."/>
            <person name="Tapia R."/>
            <person name="Saunders E.S."/>
            <person name="Sims D.R."/>
            <person name="Smith L.A."/>
            <person name="Smith T.J."/>
            <person name="Sutton G."/>
            <person name="Brettin T."/>
        </authorList>
    </citation>
    <scope>NUCLEOTIDE SEQUENCE [LARGE SCALE GENOMIC DNA]</scope>
    <source>
        <strain evidence="2">D str. 1873</strain>
    </source>
</reference>
<dbReference type="RefSeq" id="WP_003376423.1">
    <property type="nucleotide sequence ID" value="NZ_ACSJ01000007.1"/>
</dbReference>
<evidence type="ECO:0000313" key="2">
    <source>
        <dbReference type="Proteomes" id="UP000006160"/>
    </source>
</evidence>
<dbReference type="GeneID" id="66319291"/>
<accession>A0A9P2G7V8</accession>
<evidence type="ECO:0000313" key="1">
    <source>
        <dbReference type="EMBL" id="EES91529.1"/>
    </source>
</evidence>
<dbReference type="AlphaFoldDB" id="A0A9P2G7V8"/>